<dbReference type="InterPro" id="IPR003846">
    <property type="entry name" value="SelO"/>
</dbReference>
<sequence length="345" mass="39896">MSILGLTLDYGPFGFMDRFDPEFVCNASDRRGRYSYQAQPSVCRWNLARLAEALGSELHASHAGSILDEFMPLYETFYLANRRRKLGLLRQKEPEDKELVSDLLQLMRNTGADFTNTFRLLSRLSVPEEGGLSRDLVVDLILKQCSSLEDLKRFEDKSLKDNLELATVLSMAQTNPTMFGLMADQPEVAHQLEKMDRRKELLSTNQDEHRAKQKEDWLRWVSRYRKRLDRECHGVRDVCNIEQERIHVMDSTNPRVVLRNYIAQNAILAAENGDFSEVRRVLQVLQNPYSAQTERELPGACGVDALEWEKNHTEMRTKETRRDGSQTHIPYDSMPPAWAREICVT</sequence>
<keyword evidence="8" id="KW-0460">Magnesium</keyword>
<dbReference type="Proteomes" id="UP001557470">
    <property type="component" value="Unassembled WGS sequence"/>
</dbReference>
<dbReference type="PANTHER" id="PTHR12153:SF15">
    <property type="entry name" value="PROTEIN ADENYLYLTRANSFERASE SELO, MITOCHONDRIAL"/>
    <property type="match status" value="1"/>
</dbReference>
<protein>
    <recommendedName>
        <fullName evidence="9">Selenoprotein O</fullName>
    </recommendedName>
</protein>
<keyword evidence="7" id="KW-0067">ATP-binding</keyword>
<evidence type="ECO:0000256" key="2">
    <source>
        <dbReference type="ARBA" id="ARBA00009747"/>
    </source>
</evidence>
<keyword evidence="5" id="KW-0479">Metal-binding</keyword>
<evidence type="ECO:0000256" key="3">
    <source>
        <dbReference type="ARBA" id="ARBA00022679"/>
    </source>
</evidence>
<reference evidence="10 11" key="1">
    <citation type="submission" date="2024-06" db="EMBL/GenBank/DDBJ databases">
        <authorList>
            <person name="Pan Q."/>
            <person name="Wen M."/>
            <person name="Jouanno E."/>
            <person name="Zahm M."/>
            <person name="Klopp C."/>
            <person name="Cabau C."/>
            <person name="Louis A."/>
            <person name="Berthelot C."/>
            <person name="Parey E."/>
            <person name="Roest Crollius H."/>
            <person name="Montfort J."/>
            <person name="Robinson-Rechavi M."/>
            <person name="Bouchez O."/>
            <person name="Lampietro C."/>
            <person name="Lopez Roques C."/>
            <person name="Donnadieu C."/>
            <person name="Postlethwait J."/>
            <person name="Bobe J."/>
            <person name="Verreycken H."/>
            <person name="Guiguen Y."/>
        </authorList>
    </citation>
    <scope>NUCLEOTIDE SEQUENCE [LARGE SCALE GENOMIC DNA]</scope>
    <source>
        <strain evidence="10">Up_M1</strain>
        <tissue evidence="10">Testis</tissue>
    </source>
</reference>
<comment type="similarity">
    <text evidence="2">Belongs to the SELO family.</text>
</comment>
<evidence type="ECO:0000256" key="4">
    <source>
        <dbReference type="ARBA" id="ARBA00022695"/>
    </source>
</evidence>
<gene>
    <name evidence="10" type="ORF">UPYG_G00348070</name>
</gene>
<comment type="caution">
    <text evidence="10">The sequence shown here is derived from an EMBL/GenBank/DDBJ whole genome shotgun (WGS) entry which is preliminary data.</text>
</comment>
<keyword evidence="6" id="KW-0547">Nucleotide-binding</keyword>
<dbReference type="Pfam" id="PF02696">
    <property type="entry name" value="SelO"/>
    <property type="match status" value="1"/>
</dbReference>
<comment type="cofactor">
    <cofactor evidence="1">
        <name>Mg(2+)</name>
        <dbReference type="ChEBI" id="CHEBI:18420"/>
    </cofactor>
</comment>
<evidence type="ECO:0000256" key="8">
    <source>
        <dbReference type="ARBA" id="ARBA00022842"/>
    </source>
</evidence>
<dbReference type="GO" id="GO:0016779">
    <property type="term" value="F:nucleotidyltransferase activity"/>
    <property type="evidence" value="ECO:0007669"/>
    <property type="project" value="UniProtKB-KW"/>
</dbReference>
<keyword evidence="3" id="KW-0808">Transferase</keyword>
<evidence type="ECO:0000256" key="9">
    <source>
        <dbReference type="ARBA" id="ARBA00031547"/>
    </source>
</evidence>
<dbReference type="AlphaFoldDB" id="A0ABD0VXX3"/>
<keyword evidence="11" id="KW-1185">Reference proteome</keyword>
<accession>A0ABD0VXX3</accession>
<evidence type="ECO:0000256" key="7">
    <source>
        <dbReference type="ARBA" id="ARBA00022840"/>
    </source>
</evidence>
<dbReference type="GO" id="GO:0046872">
    <property type="term" value="F:metal ion binding"/>
    <property type="evidence" value="ECO:0007669"/>
    <property type="project" value="UniProtKB-KW"/>
</dbReference>
<dbReference type="PANTHER" id="PTHR12153">
    <property type="entry name" value="SELENOPROTEIN O"/>
    <property type="match status" value="1"/>
</dbReference>
<dbReference type="EMBL" id="JAGEUA010000011">
    <property type="protein sequence ID" value="KAL0962989.1"/>
    <property type="molecule type" value="Genomic_DNA"/>
</dbReference>
<evidence type="ECO:0000256" key="6">
    <source>
        <dbReference type="ARBA" id="ARBA00022741"/>
    </source>
</evidence>
<proteinExistence type="inferred from homology"/>
<evidence type="ECO:0000256" key="5">
    <source>
        <dbReference type="ARBA" id="ARBA00022723"/>
    </source>
</evidence>
<evidence type="ECO:0000313" key="10">
    <source>
        <dbReference type="EMBL" id="KAL0962989.1"/>
    </source>
</evidence>
<keyword evidence="4" id="KW-0548">Nucleotidyltransferase</keyword>
<organism evidence="10 11">
    <name type="scientific">Umbra pygmaea</name>
    <name type="common">Eastern mudminnow</name>
    <dbReference type="NCBI Taxonomy" id="75934"/>
    <lineage>
        <taxon>Eukaryota</taxon>
        <taxon>Metazoa</taxon>
        <taxon>Chordata</taxon>
        <taxon>Craniata</taxon>
        <taxon>Vertebrata</taxon>
        <taxon>Euteleostomi</taxon>
        <taxon>Actinopterygii</taxon>
        <taxon>Neopterygii</taxon>
        <taxon>Teleostei</taxon>
        <taxon>Protacanthopterygii</taxon>
        <taxon>Esociformes</taxon>
        <taxon>Umbridae</taxon>
        <taxon>Umbra</taxon>
    </lineage>
</organism>
<evidence type="ECO:0000313" key="11">
    <source>
        <dbReference type="Proteomes" id="UP001557470"/>
    </source>
</evidence>
<evidence type="ECO:0000256" key="1">
    <source>
        <dbReference type="ARBA" id="ARBA00001946"/>
    </source>
</evidence>
<name>A0ABD0VXX3_UMBPY</name>
<dbReference type="GO" id="GO:0005524">
    <property type="term" value="F:ATP binding"/>
    <property type="evidence" value="ECO:0007669"/>
    <property type="project" value="UniProtKB-KW"/>
</dbReference>